<dbReference type="GO" id="GO:0005886">
    <property type="term" value="C:plasma membrane"/>
    <property type="evidence" value="ECO:0007669"/>
    <property type="project" value="TreeGrafter"/>
</dbReference>
<protein>
    <recommendedName>
        <fullName evidence="3">histidine kinase</fullName>
        <ecNumber evidence="3">2.7.13.3</ecNumber>
    </recommendedName>
</protein>
<dbReference type="EMBL" id="FWFU01000002">
    <property type="protein sequence ID" value="SLN30329.1"/>
    <property type="molecule type" value="Genomic_DNA"/>
</dbReference>
<feature type="transmembrane region" description="Helical" evidence="11">
    <location>
        <begin position="58"/>
        <end position="76"/>
    </location>
</feature>
<evidence type="ECO:0000256" key="5">
    <source>
        <dbReference type="ARBA" id="ARBA00022679"/>
    </source>
</evidence>
<dbReference type="InterPro" id="IPR003660">
    <property type="entry name" value="HAMP_dom"/>
</dbReference>
<dbReference type="PRINTS" id="PR00344">
    <property type="entry name" value="BCTRLSENSOR"/>
</dbReference>
<dbReference type="InterPro" id="IPR005467">
    <property type="entry name" value="His_kinase_dom"/>
</dbReference>
<keyword evidence="15" id="KW-1185">Reference proteome</keyword>
<dbReference type="Proteomes" id="UP000193207">
    <property type="component" value="Unassembled WGS sequence"/>
</dbReference>
<dbReference type="PROSITE" id="PS50885">
    <property type="entry name" value="HAMP"/>
    <property type="match status" value="1"/>
</dbReference>
<feature type="transmembrane region" description="Helical" evidence="11">
    <location>
        <begin position="260"/>
        <end position="279"/>
    </location>
</feature>
<dbReference type="CDD" id="cd00082">
    <property type="entry name" value="HisKA"/>
    <property type="match status" value="1"/>
</dbReference>
<reference evidence="14 15" key="1">
    <citation type="submission" date="2017-03" db="EMBL/GenBank/DDBJ databases">
        <authorList>
            <person name="Afonso C.L."/>
            <person name="Miller P.J."/>
            <person name="Scott M.A."/>
            <person name="Spackman E."/>
            <person name="Goraichik I."/>
            <person name="Dimitrov K.M."/>
            <person name="Suarez D.L."/>
            <person name="Swayne D.E."/>
        </authorList>
    </citation>
    <scope>NUCLEOTIDE SEQUENCE [LARGE SCALE GENOMIC DNA]</scope>
    <source>
        <strain evidence="14 15">CECT 8110</strain>
    </source>
</reference>
<keyword evidence="6 11" id="KW-0812">Transmembrane</keyword>
<dbReference type="SMART" id="SM00387">
    <property type="entry name" value="HATPase_c"/>
    <property type="match status" value="1"/>
</dbReference>
<keyword evidence="5 14" id="KW-0808">Transferase</keyword>
<evidence type="ECO:0000256" key="10">
    <source>
        <dbReference type="ARBA" id="ARBA00023136"/>
    </source>
</evidence>
<feature type="domain" description="Histidine kinase" evidence="12">
    <location>
        <begin position="347"/>
        <end position="569"/>
    </location>
</feature>
<organism evidence="14 15">
    <name type="scientific">Roseovarius halotolerans</name>
    <dbReference type="NCBI Taxonomy" id="505353"/>
    <lineage>
        <taxon>Bacteria</taxon>
        <taxon>Pseudomonadati</taxon>
        <taxon>Pseudomonadota</taxon>
        <taxon>Alphaproteobacteria</taxon>
        <taxon>Rhodobacterales</taxon>
        <taxon>Roseobacteraceae</taxon>
        <taxon>Roseovarius</taxon>
    </lineage>
</organism>
<dbReference type="Gene3D" id="1.10.287.130">
    <property type="match status" value="1"/>
</dbReference>
<comment type="catalytic activity">
    <reaction evidence="1">
        <text>ATP + protein L-histidine = ADP + protein N-phospho-L-histidine.</text>
        <dbReference type="EC" id="2.7.13.3"/>
    </reaction>
</comment>
<dbReference type="Pfam" id="PF02518">
    <property type="entry name" value="HATPase_c"/>
    <property type="match status" value="1"/>
</dbReference>
<dbReference type="Gene3D" id="3.30.565.10">
    <property type="entry name" value="Histidine kinase-like ATPase, C-terminal domain"/>
    <property type="match status" value="1"/>
</dbReference>
<keyword evidence="9" id="KW-0902">Two-component regulatory system</keyword>
<evidence type="ECO:0000256" key="11">
    <source>
        <dbReference type="SAM" id="Phobius"/>
    </source>
</evidence>
<evidence type="ECO:0000256" key="3">
    <source>
        <dbReference type="ARBA" id="ARBA00012438"/>
    </source>
</evidence>
<dbReference type="Gene3D" id="6.10.340.10">
    <property type="match status" value="1"/>
</dbReference>
<dbReference type="PANTHER" id="PTHR45436">
    <property type="entry name" value="SENSOR HISTIDINE KINASE YKOH"/>
    <property type="match status" value="1"/>
</dbReference>
<evidence type="ECO:0000256" key="6">
    <source>
        <dbReference type="ARBA" id="ARBA00022692"/>
    </source>
</evidence>
<dbReference type="InterPro" id="IPR003594">
    <property type="entry name" value="HATPase_dom"/>
</dbReference>
<dbReference type="InterPro" id="IPR003661">
    <property type="entry name" value="HisK_dim/P_dom"/>
</dbReference>
<dbReference type="InterPro" id="IPR050428">
    <property type="entry name" value="TCS_sensor_his_kinase"/>
</dbReference>
<keyword evidence="4" id="KW-0597">Phosphoprotein</keyword>
<comment type="subcellular location">
    <subcellularLocation>
        <location evidence="2">Membrane</location>
    </subcellularLocation>
</comment>
<dbReference type="InterPro" id="IPR025908">
    <property type="entry name" value="Sensor_TM1"/>
</dbReference>
<dbReference type="Pfam" id="PF00512">
    <property type="entry name" value="HisKA"/>
    <property type="match status" value="1"/>
</dbReference>
<dbReference type="OrthoDB" id="9805942at2"/>
<accession>A0A1X6YSM6</accession>
<evidence type="ECO:0000256" key="8">
    <source>
        <dbReference type="ARBA" id="ARBA00022989"/>
    </source>
</evidence>
<keyword evidence="7" id="KW-0418">Kinase</keyword>
<dbReference type="InterPro" id="IPR036097">
    <property type="entry name" value="HisK_dim/P_sf"/>
</dbReference>
<dbReference type="RefSeq" id="WP_085817072.1">
    <property type="nucleotide sequence ID" value="NZ_FWFU01000002.1"/>
</dbReference>
<evidence type="ECO:0000259" key="12">
    <source>
        <dbReference type="PROSITE" id="PS50109"/>
    </source>
</evidence>
<dbReference type="SMART" id="SM00388">
    <property type="entry name" value="HisKA"/>
    <property type="match status" value="1"/>
</dbReference>
<evidence type="ECO:0000256" key="1">
    <source>
        <dbReference type="ARBA" id="ARBA00000085"/>
    </source>
</evidence>
<sequence>MALAEDIDMRENASRRDDDLVLGDDFVTPDSVGDEEVRSRRERRGFFSLRDSSLTRKIVTFNLVALSVLVAGVLYLNSSRDSLAGQWAGGLVSEVELVADVFEVQLPANAPVSLASGDGLDVAGSLESLDLRSGVEVFVFDPAGTLAGHIVGSARAPGAENGGATHTFITDALNRLWGWVSAPFAAQSEAPARSLEEKAAAMVAPTLEGGPQTASGDVGGRTVFAASTTIMQDGSPVAVVALTDATGEIDRMVRAEHERVLRMFLIATAVSVGLSVILASTIANPLADLAAAAEIGGDRNRGKGGGRIRIPDLTARPDEIGRLSGALRGMVAALYHRIDSNEQFAADVAHEIKNPLASLRSAVGTLRVAKRADQREKLLEVIEHDVRRLDRLVSDISNASRLDSELVKEEQEAFDLLGMLRNLGLYLGEEAEKKGIEFITDFPNEPIIFVGLEGRLAQVFVNLITNAISFCEHGDAIRLWVRKRENRVLVVVEDTGPGIPDQALTKIFKRFYSQRAENDFGNNSGLGLSISKQIIEAHDGVIWAENIRPTDADATSDPLGARFVVGLPV</sequence>
<keyword evidence="8 11" id="KW-1133">Transmembrane helix</keyword>
<evidence type="ECO:0000313" key="14">
    <source>
        <dbReference type="EMBL" id="SLN30329.1"/>
    </source>
</evidence>
<dbReference type="Pfam" id="PF13755">
    <property type="entry name" value="Sensor_TM1"/>
    <property type="match status" value="1"/>
</dbReference>
<evidence type="ECO:0000256" key="2">
    <source>
        <dbReference type="ARBA" id="ARBA00004370"/>
    </source>
</evidence>
<name>A0A1X6YSM6_9RHOB</name>
<dbReference type="SUPFAM" id="SSF47384">
    <property type="entry name" value="Homodimeric domain of signal transducing histidine kinase"/>
    <property type="match status" value="1"/>
</dbReference>
<proteinExistence type="predicted"/>
<evidence type="ECO:0000313" key="15">
    <source>
        <dbReference type="Proteomes" id="UP000193207"/>
    </source>
</evidence>
<dbReference type="InterPro" id="IPR036890">
    <property type="entry name" value="HATPase_C_sf"/>
</dbReference>
<dbReference type="PROSITE" id="PS50109">
    <property type="entry name" value="HIS_KIN"/>
    <property type="match status" value="1"/>
</dbReference>
<dbReference type="PANTHER" id="PTHR45436:SF5">
    <property type="entry name" value="SENSOR HISTIDINE KINASE TRCS"/>
    <property type="match status" value="1"/>
</dbReference>
<dbReference type="GO" id="GO:0000155">
    <property type="term" value="F:phosphorelay sensor kinase activity"/>
    <property type="evidence" value="ECO:0007669"/>
    <property type="project" value="InterPro"/>
</dbReference>
<dbReference type="InterPro" id="IPR004358">
    <property type="entry name" value="Sig_transdc_His_kin-like_C"/>
</dbReference>
<evidence type="ECO:0000256" key="4">
    <source>
        <dbReference type="ARBA" id="ARBA00022553"/>
    </source>
</evidence>
<keyword evidence="10 11" id="KW-0472">Membrane</keyword>
<dbReference type="EC" id="2.7.13.3" evidence="3"/>
<evidence type="ECO:0000259" key="13">
    <source>
        <dbReference type="PROSITE" id="PS50885"/>
    </source>
</evidence>
<dbReference type="SUPFAM" id="SSF55874">
    <property type="entry name" value="ATPase domain of HSP90 chaperone/DNA topoisomerase II/histidine kinase"/>
    <property type="match status" value="1"/>
</dbReference>
<gene>
    <name evidence="14" type="primary">phoR_3</name>
    <name evidence="14" type="ORF">ROH8110_01408</name>
</gene>
<feature type="domain" description="HAMP" evidence="13">
    <location>
        <begin position="280"/>
        <end position="339"/>
    </location>
</feature>
<evidence type="ECO:0000256" key="7">
    <source>
        <dbReference type="ARBA" id="ARBA00022777"/>
    </source>
</evidence>
<dbReference type="AlphaFoldDB" id="A0A1X6YSM6"/>
<evidence type="ECO:0000256" key="9">
    <source>
        <dbReference type="ARBA" id="ARBA00023012"/>
    </source>
</evidence>